<dbReference type="SMART" id="SM00086">
    <property type="entry name" value="PAC"/>
    <property type="match status" value="4"/>
</dbReference>
<accession>A0A0F9UKP8</accession>
<dbReference type="SUPFAM" id="SSF55073">
    <property type="entry name" value="Nucleotide cyclase"/>
    <property type="match status" value="1"/>
</dbReference>
<sequence length="1319" mass="149099">MARLAQLGFEGKLWPPVQPWLVRQNLSCGAVVNLKKNNKDDNIANVSSISQSRVSFEDKRPVTAGLMLVAVTGILLAWLMIWQAWQDFGLLRNQHQAQVEESVWLTAEQIGHTLAIKSVAIEQLLEEQSTQVPSPLINLVPGLAEFFPVNLDTMKIQPTGAWMQAIQRLHLGDQPFALDFEPEGDRLHWAIASRHQGKYWVLLVDEKAISQMVTAHPARGYTWLLEDAGRARVLARQQAGRLVYLDNATMDAEERERVIVSAPVEGTLWQVRGLVEPGFYYKRLGQLLASKALVVVVFVAVLLLIVWVISRMRRSNRNLQAYSEVSYLALQETERRYRDIFQSVGMCLCQLDLSGLQRFFSTLGLNSKEALDNWLLSHPDAHGKMLRHIRVLDANQNSLDLMGSESIAQLEQLLQSSEDGLRPEGARYALIVALIERQPRLELEMLIRATGGSMRYVWIVMRLPERVEDYRAITMSISDITDRRNVELTMREREQFWSGVVKAVPDIVFIKDMRSNRFIFSNRSLAQVLGYSEEEQAAFLSDYRDRLVHPDDLEYLHINRNIQQVLPDDQVLEYRIRWQHKDTSWRWFAVRCKVLARLPDGHAHQVIGIVKDVTQQTVVNERLKTEEQRYRLLAENISDVIWSTDVDFNLDYVSPSVGRALGYSPEYLIEHGFTEIVAGTRFNRFMGALLRELAPKVGDFEAAEILQRDGFHRQTTFDCIKADGHTCPVELRVSLMWSPLGRFLGLLGIARDISEQRRTENRLRMAATVFENTTGAILVTDPAGYIVQVNKNFTQITGYSSDEVVDQLPSLFVSGVHEPHFYSSVVASLREQGRWEGEIWQQRKNGEVFPTWSGVTAVQDNEGDLVSFVGFFVDISERKASEARIESLAYYDGLTGLPNRTLFQDRLSGALQVAERRNEWVAVLFLDLDRFKPINDTLGHAAGDVMLKEVGRRLRSCVRESDTVARMGGDEFTMLLSGLKSREAAMRGGVHVAEKVLSALAPAFILQEREFFISASIGIALYPQDGVEGSALLQNADTAMYHAKSVGKDTFKFYQADMNARALERLSLENDLRKALLDDAFVLNYQPQFDCATRRLTGAEALLRWEHPQLGAVSPAMFIPIAEEIGLVNALGDWVLDRACRQMAEWHDAGYPLPRMAINLSARQFSEGELAEQVATVIERYRLHPAGIELELTESILLQDVDETMQTLAALKKLGVHIAVDDFGTGYSSLNYLKDFPIDTLKIDRSFIHAMHAGSRDARLAEAIVAMGRSLQLRVIAEGVETAEQLQLLEQFGCDEVQGFFLGKPMTAEELQKQHLSAQ</sequence>
<dbReference type="PROSITE" id="PS50113">
    <property type="entry name" value="PAC"/>
    <property type="match status" value="3"/>
</dbReference>
<dbReference type="InterPro" id="IPR000700">
    <property type="entry name" value="PAS-assoc_C"/>
</dbReference>
<dbReference type="NCBIfam" id="TIGR00229">
    <property type="entry name" value="sensory_box"/>
    <property type="match status" value="3"/>
</dbReference>
<dbReference type="InterPro" id="IPR052155">
    <property type="entry name" value="Biofilm_reg_signaling"/>
</dbReference>
<dbReference type="Pfam" id="PF08447">
    <property type="entry name" value="PAS_3"/>
    <property type="match status" value="1"/>
</dbReference>
<dbReference type="InterPro" id="IPR035919">
    <property type="entry name" value="EAL_sf"/>
</dbReference>
<feature type="domain" description="EAL" evidence="4">
    <location>
        <begin position="1065"/>
        <end position="1319"/>
    </location>
</feature>
<dbReference type="Pfam" id="PF00990">
    <property type="entry name" value="GGDEF"/>
    <property type="match status" value="1"/>
</dbReference>
<feature type="transmembrane region" description="Helical" evidence="1">
    <location>
        <begin position="62"/>
        <end position="82"/>
    </location>
</feature>
<keyword evidence="1" id="KW-0812">Transmembrane</keyword>
<dbReference type="FunFam" id="3.30.70.270:FF:000001">
    <property type="entry name" value="Diguanylate cyclase domain protein"/>
    <property type="match status" value="1"/>
</dbReference>
<dbReference type="Pfam" id="PF00563">
    <property type="entry name" value="EAL"/>
    <property type="match status" value="1"/>
</dbReference>
<dbReference type="PROSITE" id="PS50887">
    <property type="entry name" value="GGDEF"/>
    <property type="match status" value="1"/>
</dbReference>
<dbReference type="Gene3D" id="3.20.20.450">
    <property type="entry name" value="EAL domain"/>
    <property type="match status" value="1"/>
</dbReference>
<organism evidence="6">
    <name type="scientific">marine sediment metagenome</name>
    <dbReference type="NCBI Taxonomy" id="412755"/>
    <lineage>
        <taxon>unclassified sequences</taxon>
        <taxon>metagenomes</taxon>
        <taxon>ecological metagenomes</taxon>
    </lineage>
</organism>
<protein>
    <recommendedName>
        <fullName evidence="7">Diguanylate cyclase/phosphodiesterase with PAS/PAC sensor(S)</fullName>
    </recommendedName>
</protein>
<keyword evidence="1" id="KW-0472">Membrane</keyword>
<evidence type="ECO:0000313" key="6">
    <source>
        <dbReference type="EMBL" id="KKN61761.1"/>
    </source>
</evidence>
<proteinExistence type="predicted"/>
<dbReference type="PROSITE" id="PS50883">
    <property type="entry name" value="EAL"/>
    <property type="match status" value="1"/>
</dbReference>
<dbReference type="SMART" id="SM00267">
    <property type="entry name" value="GGDEF"/>
    <property type="match status" value="1"/>
</dbReference>
<dbReference type="InterPro" id="IPR035965">
    <property type="entry name" value="PAS-like_dom_sf"/>
</dbReference>
<dbReference type="InterPro" id="IPR000160">
    <property type="entry name" value="GGDEF_dom"/>
</dbReference>
<reference evidence="6" key="1">
    <citation type="journal article" date="2015" name="Nature">
        <title>Complex archaea that bridge the gap between prokaryotes and eukaryotes.</title>
        <authorList>
            <person name="Spang A."/>
            <person name="Saw J.H."/>
            <person name="Jorgensen S.L."/>
            <person name="Zaremba-Niedzwiedzka K."/>
            <person name="Martijn J."/>
            <person name="Lind A.E."/>
            <person name="van Eijk R."/>
            <person name="Schleper C."/>
            <person name="Guy L."/>
            <person name="Ettema T.J."/>
        </authorList>
    </citation>
    <scope>NUCLEOTIDE SEQUENCE</scope>
</reference>
<evidence type="ECO:0000259" key="5">
    <source>
        <dbReference type="PROSITE" id="PS50887"/>
    </source>
</evidence>
<evidence type="ECO:0000259" key="3">
    <source>
        <dbReference type="PROSITE" id="PS50113"/>
    </source>
</evidence>
<comment type="caution">
    <text evidence="6">The sequence shown here is derived from an EMBL/GenBank/DDBJ whole genome shotgun (WGS) entry which is preliminary data.</text>
</comment>
<dbReference type="SMART" id="SM00052">
    <property type="entry name" value="EAL"/>
    <property type="match status" value="1"/>
</dbReference>
<feature type="domain" description="GGDEF" evidence="5">
    <location>
        <begin position="919"/>
        <end position="1056"/>
    </location>
</feature>
<dbReference type="InterPro" id="IPR013655">
    <property type="entry name" value="PAS_fold_3"/>
</dbReference>
<dbReference type="FunFam" id="3.20.20.450:FF:000001">
    <property type="entry name" value="Cyclic di-GMP phosphodiesterase yahA"/>
    <property type="match status" value="1"/>
</dbReference>
<dbReference type="InterPro" id="IPR001633">
    <property type="entry name" value="EAL_dom"/>
</dbReference>
<dbReference type="SUPFAM" id="SSF55785">
    <property type="entry name" value="PYP-like sensor domain (PAS domain)"/>
    <property type="match status" value="3"/>
</dbReference>
<feature type="domain" description="PAS" evidence="2">
    <location>
        <begin position="493"/>
        <end position="569"/>
    </location>
</feature>
<dbReference type="CDD" id="cd01948">
    <property type="entry name" value="EAL"/>
    <property type="match status" value="1"/>
</dbReference>
<feature type="domain" description="PAS" evidence="2">
    <location>
        <begin position="626"/>
        <end position="669"/>
    </location>
</feature>
<dbReference type="Gene3D" id="3.30.450.20">
    <property type="entry name" value="PAS domain"/>
    <property type="match status" value="3"/>
</dbReference>
<name>A0A0F9UKP8_9ZZZZ</name>
<dbReference type="SUPFAM" id="SSF141868">
    <property type="entry name" value="EAL domain-like"/>
    <property type="match status" value="1"/>
</dbReference>
<feature type="transmembrane region" description="Helical" evidence="1">
    <location>
        <begin position="292"/>
        <end position="310"/>
    </location>
</feature>
<dbReference type="EMBL" id="LAZR01000647">
    <property type="protein sequence ID" value="KKN61761.1"/>
    <property type="molecule type" value="Genomic_DNA"/>
</dbReference>
<dbReference type="Gene3D" id="3.30.70.270">
    <property type="match status" value="1"/>
</dbReference>
<feature type="domain" description="PAS" evidence="2">
    <location>
        <begin position="762"/>
        <end position="807"/>
    </location>
</feature>
<dbReference type="InterPro" id="IPR001610">
    <property type="entry name" value="PAC"/>
</dbReference>
<keyword evidence="1" id="KW-1133">Transmembrane helix</keyword>
<feature type="domain" description="PAC" evidence="3">
    <location>
        <begin position="835"/>
        <end position="887"/>
    </location>
</feature>
<evidence type="ECO:0000259" key="4">
    <source>
        <dbReference type="PROSITE" id="PS50883"/>
    </source>
</evidence>
<dbReference type="CDD" id="cd00130">
    <property type="entry name" value="PAS"/>
    <property type="match status" value="3"/>
</dbReference>
<dbReference type="SMART" id="SM00091">
    <property type="entry name" value="PAS"/>
    <property type="match status" value="3"/>
</dbReference>
<evidence type="ECO:0000259" key="2">
    <source>
        <dbReference type="PROSITE" id="PS50112"/>
    </source>
</evidence>
<dbReference type="InterPro" id="IPR043128">
    <property type="entry name" value="Rev_trsase/Diguanyl_cyclase"/>
</dbReference>
<dbReference type="CDD" id="cd01949">
    <property type="entry name" value="GGDEF"/>
    <property type="match status" value="1"/>
</dbReference>
<dbReference type="InterPro" id="IPR029787">
    <property type="entry name" value="Nucleotide_cyclase"/>
</dbReference>
<evidence type="ECO:0008006" key="7">
    <source>
        <dbReference type="Google" id="ProtNLM"/>
    </source>
</evidence>
<dbReference type="PROSITE" id="PS50112">
    <property type="entry name" value="PAS"/>
    <property type="match status" value="3"/>
</dbReference>
<gene>
    <name evidence="6" type="ORF">LCGC14_0518770</name>
</gene>
<feature type="domain" description="PAC" evidence="3">
    <location>
        <begin position="570"/>
        <end position="625"/>
    </location>
</feature>
<dbReference type="InterPro" id="IPR000014">
    <property type="entry name" value="PAS"/>
</dbReference>
<feature type="domain" description="PAC" evidence="3">
    <location>
        <begin position="713"/>
        <end position="765"/>
    </location>
</feature>
<evidence type="ECO:0000256" key="1">
    <source>
        <dbReference type="SAM" id="Phobius"/>
    </source>
</evidence>
<dbReference type="PANTHER" id="PTHR44757:SF2">
    <property type="entry name" value="BIOFILM ARCHITECTURE MAINTENANCE PROTEIN MBAA"/>
    <property type="match status" value="1"/>
</dbReference>
<dbReference type="PANTHER" id="PTHR44757">
    <property type="entry name" value="DIGUANYLATE CYCLASE DGCP"/>
    <property type="match status" value="1"/>
</dbReference>
<dbReference type="NCBIfam" id="TIGR00254">
    <property type="entry name" value="GGDEF"/>
    <property type="match status" value="1"/>
</dbReference>
<dbReference type="Pfam" id="PF13426">
    <property type="entry name" value="PAS_9"/>
    <property type="match status" value="2"/>
</dbReference>